<dbReference type="AlphaFoldDB" id="A0A0A8XVU4"/>
<sequence>MSPMAYLLASNSYKHECNLKKEMQPKFQADLFC</sequence>
<organism evidence="1">
    <name type="scientific">Arundo donax</name>
    <name type="common">Giant reed</name>
    <name type="synonym">Donax arundinaceus</name>
    <dbReference type="NCBI Taxonomy" id="35708"/>
    <lineage>
        <taxon>Eukaryota</taxon>
        <taxon>Viridiplantae</taxon>
        <taxon>Streptophyta</taxon>
        <taxon>Embryophyta</taxon>
        <taxon>Tracheophyta</taxon>
        <taxon>Spermatophyta</taxon>
        <taxon>Magnoliopsida</taxon>
        <taxon>Liliopsida</taxon>
        <taxon>Poales</taxon>
        <taxon>Poaceae</taxon>
        <taxon>PACMAD clade</taxon>
        <taxon>Arundinoideae</taxon>
        <taxon>Arundineae</taxon>
        <taxon>Arundo</taxon>
    </lineage>
</organism>
<reference evidence="1" key="1">
    <citation type="submission" date="2014-09" db="EMBL/GenBank/DDBJ databases">
        <authorList>
            <person name="Magalhaes I.L.F."/>
            <person name="Oliveira U."/>
            <person name="Santos F.R."/>
            <person name="Vidigal T.H.D.A."/>
            <person name="Brescovit A.D."/>
            <person name="Santos A.J."/>
        </authorList>
    </citation>
    <scope>NUCLEOTIDE SEQUENCE</scope>
    <source>
        <tissue evidence="1">Shoot tissue taken approximately 20 cm above the soil surface</tissue>
    </source>
</reference>
<proteinExistence type="predicted"/>
<accession>A0A0A8XVU4</accession>
<protein>
    <submittedName>
        <fullName evidence="1">Uncharacterized protein</fullName>
    </submittedName>
</protein>
<name>A0A0A8XVU4_ARUDO</name>
<dbReference type="EMBL" id="GBRH01281105">
    <property type="protein sequence ID" value="JAD16790.1"/>
    <property type="molecule type" value="Transcribed_RNA"/>
</dbReference>
<reference evidence="1" key="2">
    <citation type="journal article" date="2015" name="Data Brief">
        <title>Shoot transcriptome of the giant reed, Arundo donax.</title>
        <authorList>
            <person name="Barrero R.A."/>
            <person name="Guerrero F.D."/>
            <person name="Moolhuijzen P."/>
            <person name="Goolsby J.A."/>
            <person name="Tidwell J."/>
            <person name="Bellgard S.E."/>
            <person name="Bellgard M.I."/>
        </authorList>
    </citation>
    <scope>NUCLEOTIDE SEQUENCE</scope>
    <source>
        <tissue evidence="1">Shoot tissue taken approximately 20 cm above the soil surface</tissue>
    </source>
</reference>
<evidence type="ECO:0000313" key="1">
    <source>
        <dbReference type="EMBL" id="JAD16790.1"/>
    </source>
</evidence>